<accession>C7RR31</accession>
<evidence type="ECO:0000256" key="2">
    <source>
        <dbReference type="SAM" id="SignalP"/>
    </source>
</evidence>
<feature type="signal peptide" evidence="2">
    <location>
        <begin position="1"/>
        <end position="39"/>
    </location>
</feature>
<feature type="chain" id="PRO_5002981760" evidence="2">
    <location>
        <begin position="40"/>
        <end position="107"/>
    </location>
</feature>
<protein>
    <submittedName>
        <fullName evidence="3">Uncharacterized protein</fullName>
    </submittedName>
</protein>
<sequence length="107" mass="11340" precursor="true">MSHPPPTFEAQMLPRPCRLSLRSGLLALVIALPCAPLLAGTAGDVTRANTTSAPQEQLTWMSGGIGDQALEDMRQLAAAYNVRGEGQLSRRQHPSSLCSTTTSCSFA</sequence>
<reference evidence="3" key="1">
    <citation type="submission" date="2009-08" db="EMBL/GenBank/DDBJ databases">
        <authorList>
            <consortium name="US DOE Joint Genome Institute"/>
            <person name="Lucas S."/>
            <person name="Copeland A."/>
            <person name="Lapidus A."/>
            <person name="Glavina del Rio T."/>
            <person name="Dalin E."/>
            <person name="Tice H."/>
            <person name="Bruce D."/>
            <person name="Barry K."/>
            <person name="Pitluck S."/>
            <person name="Lowry S."/>
            <person name="Larimer F."/>
            <person name="Land M."/>
            <person name="Hauser L."/>
            <person name="Kyrpides N."/>
            <person name="Ivanova N."/>
            <person name="McMahon K.D."/>
            <person name="Hugenholtz P."/>
        </authorList>
    </citation>
    <scope>NUCLEOTIDE SEQUENCE</scope>
    <source>
        <strain evidence="3">UW-1</strain>
    </source>
</reference>
<dbReference type="HOGENOM" id="CLU_2204270_0_0_4"/>
<dbReference type="OrthoDB" id="5568005at2"/>
<dbReference type="AlphaFoldDB" id="C7RR31"/>
<evidence type="ECO:0000256" key="1">
    <source>
        <dbReference type="SAM" id="MobiDB-lite"/>
    </source>
</evidence>
<dbReference type="KEGG" id="app:CAP2UW1_2423"/>
<name>C7RR31_ACCRE</name>
<proteinExistence type="predicted"/>
<feature type="compositionally biased region" description="Low complexity" evidence="1">
    <location>
        <begin position="95"/>
        <end position="107"/>
    </location>
</feature>
<organism evidence="3">
    <name type="scientific">Accumulibacter regalis</name>
    <dbReference type="NCBI Taxonomy" id="522306"/>
    <lineage>
        <taxon>Bacteria</taxon>
        <taxon>Pseudomonadati</taxon>
        <taxon>Pseudomonadota</taxon>
        <taxon>Betaproteobacteria</taxon>
        <taxon>Candidatus Accumulibacter</taxon>
    </lineage>
</organism>
<dbReference type="STRING" id="522306.CAP2UW1_2423"/>
<keyword evidence="2" id="KW-0732">Signal</keyword>
<evidence type="ECO:0000313" key="3">
    <source>
        <dbReference type="EMBL" id="ACV35712.1"/>
    </source>
</evidence>
<gene>
    <name evidence="3" type="ordered locus">CAP2UW1_2423</name>
</gene>
<reference evidence="3" key="2">
    <citation type="submission" date="2009-09" db="EMBL/GenBank/DDBJ databases">
        <title>Complete sequence of chromosome of Candidatus Accumulibacter phosphatis clade IIA str. UW-1.</title>
        <authorList>
            <consortium name="US DOE Joint Genome Institute"/>
            <person name="Martin H.G."/>
            <person name="Ivanova N."/>
            <person name="Kunin V."/>
            <person name="Warnecke F."/>
            <person name="Barry K."/>
            <person name="He S."/>
            <person name="Salamov A."/>
            <person name="Szeto E."/>
            <person name="Dalin E."/>
            <person name="Pangilinan J.L."/>
            <person name="Lapidus A."/>
            <person name="Lowry S."/>
            <person name="Kyrpides N.C."/>
            <person name="McMahon K.D."/>
            <person name="Hugenholtz P."/>
        </authorList>
    </citation>
    <scope>NUCLEOTIDE SEQUENCE [LARGE SCALE GENOMIC DNA]</scope>
    <source>
        <strain evidence="3">UW-1</strain>
    </source>
</reference>
<feature type="region of interest" description="Disordered" evidence="1">
    <location>
        <begin position="85"/>
        <end position="107"/>
    </location>
</feature>
<dbReference type="EMBL" id="CP001715">
    <property type="protein sequence ID" value="ACV35712.1"/>
    <property type="molecule type" value="Genomic_DNA"/>
</dbReference>